<dbReference type="AlphaFoldDB" id="A0A1J5QX88"/>
<gene>
    <name evidence="1" type="ORF">GALL_361350</name>
</gene>
<reference evidence="1" key="1">
    <citation type="submission" date="2016-10" db="EMBL/GenBank/DDBJ databases">
        <title>Sequence of Gallionella enrichment culture.</title>
        <authorList>
            <person name="Poehlein A."/>
            <person name="Muehling M."/>
            <person name="Daniel R."/>
        </authorList>
    </citation>
    <scope>NUCLEOTIDE SEQUENCE</scope>
</reference>
<comment type="caution">
    <text evidence="1">The sequence shown here is derived from an EMBL/GenBank/DDBJ whole genome shotgun (WGS) entry which is preliminary data.</text>
</comment>
<organism evidence="1">
    <name type="scientific">mine drainage metagenome</name>
    <dbReference type="NCBI Taxonomy" id="410659"/>
    <lineage>
        <taxon>unclassified sequences</taxon>
        <taxon>metagenomes</taxon>
        <taxon>ecological metagenomes</taxon>
    </lineage>
</organism>
<proteinExistence type="predicted"/>
<accession>A0A1J5QX88</accession>
<evidence type="ECO:0000313" key="1">
    <source>
        <dbReference type="EMBL" id="OIQ82083.1"/>
    </source>
</evidence>
<protein>
    <submittedName>
        <fullName evidence="1">Uncharacterized protein</fullName>
    </submittedName>
</protein>
<dbReference type="EMBL" id="MLJW01000845">
    <property type="protein sequence ID" value="OIQ82083.1"/>
    <property type="molecule type" value="Genomic_DNA"/>
</dbReference>
<sequence>MTFPPPRQASLEAYLKLLGSKGADPDNLARRRELLEGLLSVLPETPLSGEKFRRAIDEALARIAKNDWPFFLLIARDFYPFLSDDFKTIATLHRTGSFAVAPDLPDIPAAPLQDLWEQLKAEKFSVLEKWPVNAYRAALLNHGLTKEAVEIRTRLAQLQLLQLRKMEGMNGHVYRLAAESMLPVFHNPATARLFTGVVREFFHFWLGDPNATDRIATDHDDDHHTLW</sequence>
<name>A0A1J5QX88_9ZZZZ</name>